<evidence type="ECO:0000256" key="4">
    <source>
        <dbReference type="ARBA" id="ARBA00022741"/>
    </source>
</evidence>
<keyword evidence="2" id="KW-0723">Serine/threonine-protein kinase</keyword>
<dbReference type="FunFam" id="3.30.200.20:FF:000042">
    <property type="entry name" value="Aurora kinase A"/>
    <property type="match status" value="1"/>
</dbReference>
<name>A0A6B2LPF6_9EUKA</name>
<dbReference type="InterPro" id="IPR011009">
    <property type="entry name" value="Kinase-like_dom_sf"/>
</dbReference>
<reference evidence="11" key="1">
    <citation type="journal article" date="2020" name="J. Eukaryot. Microbiol.">
        <title>De novo Sequencing, Assembly and Annotation of the Transcriptome for the Free-Living Testate Amoeba Arcella intermedia.</title>
        <authorList>
            <person name="Ribeiro G.M."/>
            <person name="Porfirio-Sousa A.L."/>
            <person name="Maurer-Alcala X.X."/>
            <person name="Katz L.A."/>
            <person name="Lahr D.J.G."/>
        </authorList>
    </citation>
    <scope>NUCLEOTIDE SEQUENCE</scope>
</reference>
<dbReference type="Gene3D" id="3.30.200.20">
    <property type="entry name" value="Phosphorylase Kinase, domain 1"/>
    <property type="match status" value="1"/>
</dbReference>
<evidence type="ECO:0000256" key="8">
    <source>
        <dbReference type="ARBA" id="ARBA00048679"/>
    </source>
</evidence>
<dbReference type="Pfam" id="PF00069">
    <property type="entry name" value="Pkinase"/>
    <property type="match status" value="1"/>
</dbReference>
<dbReference type="AlphaFoldDB" id="A0A6B2LPF6"/>
<evidence type="ECO:0000313" key="11">
    <source>
        <dbReference type="EMBL" id="NDV38588.1"/>
    </source>
</evidence>
<dbReference type="PANTHER" id="PTHR24356">
    <property type="entry name" value="SERINE/THREONINE-PROTEIN KINASE"/>
    <property type="match status" value="1"/>
</dbReference>
<evidence type="ECO:0000256" key="7">
    <source>
        <dbReference type="ARBA" id="ARBA00047899"/>
    </source>
</evidence>
<dbReference type="EMBL" id="GIBP01009619">
    <property type="protein sequence ID" value="NDV38588.1"/>
    <property type="molecule type" value="Transcribed_RNA"/>
</dbReference>
<organism evidence="11">
    <name type="scientific">Arcella intermedia</name>
    <dbReference type="NCBI Taxonomy" id="1963864"/>
    <lineage>
        <taxon>Eukaryota</taxon>
        <taxon>Amoebozoa</taxon>
        <taxon>Tubulinea</taxon>
        <taxon>Elardia</taxon>
        <taxon>Arcellinida</taxon>
        <taxon>Sphaerothecina</taxon>
        <taxon>Arcellidae</taxon>
        <taxon>Arcella</taxon>
    </lineage>
</organism>
<keyword evidence="3" id="KW-0808">Transferase</keyword>
<keyword evidence="5" id="KW-0418">Kinase</keyword>
<dbReference type="GO" id="GO:0005524">
    <property type="term" value="F:ATP binding"/>
    <property type="evidence" value="ECO:0007669"/>
    <property type="project" value="UniProtKB-UniRule"/>
</dbReference>
<dbReference type="InterPro" id="IPR000719">
    <property type="entry name" value="Prot_kinase_dom"/>
</dbReference>
<dbReference type="InterPro" id="IPR050236">
    <property type="entry name" value="Ser_Thr_kinase_AGC"/>
</dbReference>
<keyword evidence="4 9" id="KW-0547">Nucleotide-binding</keyword>
<evidence type="ECO:0000256" key="9">
    <source>
        <dbReference type="PROSITE-ProRule" id="PRU10141"/>
    </source>
</evidence>
<comment type="catalytic activity">
    <reaction evidence="8">
        <text>L-seryl-[protein] + ATP = O-phospho-L-seryl-[protein] + ADP + H(+)</text>
        <dbReference type="Rhea" id="RHEA:17989"/>
        <dbReference type="Rhea" id="RHEA-COMP:9863"/>
        <dbReference type="Rhea" id="RHEA-COMP:11604"/>
        <dbReference type="ChEBI" id="CHEBI:15378"/>
        <dbReference type="ChEBI" id="CHEBI:29999"/>
        <dbReference type="ChEBI" id="CHEBI:30616"/>
        <dbReference type="ChEBI" id="CHEBI:83421"/>
        <dbReference type="ChEBI" id="CHEBI:456216"/>
        <dbReference type="EC" id="2.7.11.1"/>
    </reaction>
</comment>
<dbReference type="Gene3D" id="1.10.510.10">
    <property type="entry name" value="Transferase(Phosphotransferase) domain 1"/>
    <property type="match status" value="1"/>
</dbReference>
<sequence length="139" mass="16081">MEDMETMDHLGKGAFGTVYKVRHKPSGRIMALKTMSKELIQKTGKNEHIKNEKRILQIAATYAKSPYLIKLHYSFHDENLLYLAMEYCPGGDLLKLIENIGYFSENQAKLYFAEMIMAVHSLHSLGFLHRDLKPVFFLK</sequence>
<dbReference type="GO" id="GO:0004674">
    <property type="term" value="F:protein serine/threonine kinase activity"/>
    <property type="evidence" value="ECO:0007669"/>
    <property type="project" value="UniProtKB-KW"/>
</dbReference>
<keyword evidence="6 9" id="KW-0067">ATP-binding</keyword>
<dbReference type="SMART" id="SM00220">
    <property type="entry name" value="S_TKc"/>
    <property type="match status" value="1"/>
</dbReference>
<dbReference type="InterPro" id="IPR017441">
    <property type="entry name" value="Protein_kinase_ATP_BS"/>
</dbReference>
<protein>
    <recommendedName>
        <fullName evidence="1">non-specific serine/threonine protein kinase</fullName>
        <ecNumber evidence="1">2.7.11.1</ecNumber>
    </recommendedName>
</protein>
<evidence type="ECO:0000256" key="5">
    <source>
        <dbReference type="ARBA" id="ARBA00022777"/>
    </source>
</evidence>
<comment type="catalytic activity">
    <reaction evidence="7">
        <text>L-threonyl-[protein] + ATP = O-phospho-L-threonyl-[protein] + ADP + H(+)</text>
        <dbReference type="Rhea" id="RHEA:46608"/>
        <dbReference type="Rhea" id="RHEA-COMP:11060"/>
        <dbReference type="Rhea" id="RHEA-COMP:11605"/>
        <dbReference type="ChEBI" id="CHEBI:15378"/>
        <dbReference type="ChEBI" id="CHEBI:30013"/>
        <dbReference type="ChEBI" id="CHEBI:30616"/>
        <dbReference type="ChEBI" id="CHEBI:61977"/>
        <dbReference type="ChEBI" id="CHEBI:456216"/>
        <dbReference type="EC" id="2.7.11.1"/>
    </reaction>
</comment>
<evidence type="ECO:0000256" key="1">
    <source>
        <dbReference type="ARBA" id="ARBA00012513"/>
    </source>
</evidence>
<evidence type="ECO:0000259" key="10">
    <source>
        <dbReference type="PROSITE" id="PS50011"/>
    </source>
</evidence>
<accession>A0A6B2LPF6</accession>
<evidence type="ECO:0000256" key="6">
    <source>
        <dbReference type="ARBA" id="ARBA00022840"/>
    </source>
</evidence>
<dbReference type="PROSITE" id="PS50011">
    <property type="entry name" value="PROTEIN_KINASE_DOM"/>
    <property type="match status" value="1"/>
</dbReference>
<evidence type="ECO:0000256" key="2">
    <source>
        <dbReference type="ARBA" id="ARBA00022527"/>
    </source>
</evidence>
<feature type="binding site" evidence="9">
    <location>
        <position position="33"/>
    </location>
    <ligand>
        <name>ATP</name>
        <dbReference type="ChEBI" id="CHEBI:30616"/>
    </ligand>
</feature>
<dbReference type="PROSITE" id="PS00107">
    <property type="entry name" value="PROTEIN_KINASE_ATP"/>
    <property type="match status" value="1"/>
</dbReference>
<proteinExistence type="predicted"/>
<dbReference type="EC" id="2.7.11.1" evidence="1"/>
<dbReference type="SUPFAM" id="SSF56112">
    <property type="entry name" value="Protein kinase-like (PK-like)"/>
    <property type="match status" value="1"/>
</dbReference>
<feature type="domain" description="Protein kinase" evidence="10">
    <location>
        <begin position="4"/>
        <end position="139"/>
    </location>
</feature>
<dbReference type="PANTHER" id="PTHR24356:SF1">
    <property type="entry name" value="SERINE_THREONINE-PROTEIN KINASE GREATWALL"/>
    <property type="match status" value="1"/>
</dbReference>
<evidence type="ECO:0000256" key="3">
    <source>
        <dbReference type="ARBA" id="ARBA00022679"/>
    </source>
</evidence>